<reference evidence="3 4" key="1">
    <citation type="journal article" date="2020" name="ISME J.">
        <title>Uncovering the hidden diversity of litter-decomposition mechanisms in mushroom-forming fungi.</title>
        <authorList>
            <person name="Floudas D."/>
            <person name="Bentzer J."/>
            <person name="Ahren D."/>
            <person name="Johansson T."/>
            <person name="Persson P."/>
            <person name="Tunlid A."/>
        </authorList>
    </citation>
    <scope>NUCLEOTIDE SEQUENCE [LARGE SCALE GENOMIC DNA]</scope>
    <source>
        <strain evidence="3 4">CBS 146.42</strain>
    </source>
</reference>
<comment type="caution">
    <text evidence="3">The sequence shown here is derived from an EMBL/GenBank/DDBJ whole genome shotgun (WGS) entry which is preliminary data.</text>
</comment>
<keyword evidence="1" id="KW-0677">Repeat</keyword>
<dbReference type="OrthoDB" id="3043072at2759"/>
<dbReference type="EMBL" id="JAACJO010000003">
    <property type="protein sequence ID" value="KAF5360667.1"/>
    <property type="molecule type" value="Genomic_DNA"/>
</dbReference>
<protein>
    <recommendedName>
        <fullName evidence="2">Nephrocystin 3-like N-terminal domain-containing protein</fullName>
    </recommendedName>
</protein>
<sequence>MSFFPHANNVVITNPVFVEHSQHGRGVELLHNASRMEAAHDSSANEFAAESLPKTRHGPIIEDLSTWAQHPNPSFSSLWILGPESNLGHLYADRIEDRLAANFFFSRQLGIDNPTQFFVTIAYQLTTHFPAYKAFIDAELHQSPDLISKSLKVQFRKLIVRPFQQLRARGEITLGSRQIIIVSGLDECKGHPARKELLRILTTETVPLPFRWVVFTRPDTAVDGQRLEAKSTALPNLDAWFLADKGIGGGCERRGDTRVSVIRLGGDGIWIVLFGSMHKLAHWTVLFFFKKPDRLSSFVIN</sequence>
<dbReference type="InterPro" id="IPR056884">
    <property type="entry name" value="NPHP3-like_N"/>
</dbReference>
<dbReference type="Proteomes" id="UP000559027">
    <property type="component" value="Unassembled WGS sequence"/>
</dbReference>
<organism evidence="3 4">
    <name type="scientific">Leucocoprinus leucothites</name>
    <dbReference type="NCBI Taxonomy" id="201217"/>
    <lineage>
        <taxon>Eukaryota</taxon>
        <taxon>Fungi</taxon>
        <taxon>Dikarya</taxon>
        <taxon>Basidiomycota</taxon>
        <taxon>Agaricomycotina</taxon>
        <taxon>Agaricomycetes</taxon>
        <taxon>Agaricomycetidae</taxon>
        <taxon>Agaricales</taxon>
        <taxon>Agaricineae</taxon>
        <taxon>Agaricaceae</taxon>
        <taxon>Leucocoprinus</taxon>
    </lineage>
</organism>
<proteinExistence type="predicted"/>
<evidence type="ECO:0000313" key="3">
    <source>
        <dbReference type="EMBL" id="KAF5360667.1"/>
    </source>
</evidence>
<dbReference type="AlphaFoldDB" id="A0A8H5LKL6"/>
<keyword evidence="4" id="KW-1185">Reference proteome</keyword>
<evidence type="ECO:0000313" key="4">
    <source>
        <dbReference type="Proteomes" id="UP000559027"/>
    </source>
</evidence>
<dbReference type="Pfam" id="PF24883">
    <property type="entry name" value="NPHP3_N"/>
    <property type="match status" value="1"/>
</dbReference>
<name>A0A8H5LKL6_9AGAR</name>
<evidence type="ECO:0000256" key="1">
    <source>
        <dbReference type="ARBA" id="ARBA00022737"/>
    </source>
</evidence>
<accession>A0A8H5LKL6</accession>
<gene>
    <name evidence="3" type="ORF">D9756_004453</name>
</gene>
<evidence type="ECO:0000259" key="2">
    <source>
        <dbReference type="Pfam" id="PF24883"/>
    </source>
</evidence>
<feature type="domain" description="Nephrocystin 3-like N-terminal" evidence="2">
    <location>
        <begin position="98"/>
        <end position="216"/>
    </location>
</feature>